<dbReference type="Proteomes" id="UP000244893">
    <property type="component" value="Unassembled WGS sequence"/>
</dbReference>
<evidence type="ECO:0000259" key="1">
    <source>
        <dbReference type="PROSITE" id="PS51819"/>
    </source>
</evidence>
<dbReference type="InterPro" id="IPR037523">
    <property type="entry name" value="VOC_core"/>
</dbReference>
<evidence type="ECO:0000313" key="3">
    <source>
        <dbReference type="Proteomes" id="UP000244893"/>
    </source>
</evidence>
<dbReference type="Gene3D" id="3.10.180.10">
    <property type="entry name" value="2,3-Dihydroxybiphenyl 1,2-Dioxygenase, domain 1"/>
    <property type="match status" value="1"/>
</dbReference>
<dbReference type="PANTHER" id="PTHR36503:SF1">
    <property type="entry name" value="BLR2520 PROTEIN"/>
    <property type="match status" value="1"/>
</dbReference>
<organism evidence="2 3">
    <name type="scientific">Amnibacterium flavum</name>
    <dbReference type="NCBI Taxonomy" id="2173173"/>
    <lineage>
        <taxon>Bacteria</taxon>
        <taxon>Bacillati</taxon>
        <taxon>Actinomycetota</taxon>
        <taxon>Actinomycetes</taxon>
        <taxon>Micrococcales</taxon>
        <taxon>Microbacteriaceae</taxon>
        <taxon>Amnibacterium</taxon>
    </lineage>
</organism>
<gene>
    <name evidence="2" type="ORF">DDQ50_11065</name>
</gene>
<evidence type="ECO:0000313" key="2">
    <source>
        <dbReference type="EMBL" id="PVZ94888.1"/>
    </source>
</evidence>
<keyword evidence="3" id="KW-1185">Reference proteome</keyword>
<reference evidence="2 3" key="1">
    <citation type="submission" date="2018-05" db="EMBL/GenBank/DDBJ databases">
        <title>Amnibacterium sp. M8JJ-5, whole genome shotgun sequence.</title>
        <authorList>
            <person name="Tuo L."/>
        </authorList>
    </citation>
    <scope>NUCLEOTIDE SEQUENCE [LARGE SCALE GENOMIC DNA]</scope>
    <source>
        <strain evidence="2 3">M8JJ-5</strain>
    </source>
</reference>
<feature type="domain" description="VOC" evidence="1">
    <location>
        <begin position="4"/>
        <end position="129"/>
    </location>
</feature>
<dbReference type="PANTHER" id="PTHR36503">
    <property type="entry name" value="BLR2520 PROTEIN"/>
    <property type="match status" value="1"/>
</dbReference>
<dbReference type="SUPFAM" id="SSF54593">
    <property type="entry name" value="Glyoxalase/Bleomycin resistance protein/Dihydroxybiphenyl dioxygenase"/>
    <property type="match status" value="1"/>
</dbReference>
<comment type="caution">
    <text evidence="2">The sequence shown here is derived from an EMBL/GenBank/DDBJ whole genome shotgun (WGS) entry which is preliminary data.</text>
</comment>
<dbReference type="EMBL" id="QEOP01000002">
    <property type="protein sequence ID" value="PVZ94888.1"/>
    <property type="molecule type" value="Genomic_DNA"/>
</dbReference>
<protein>
    <submittedName>
        <fullName evidence="2">Glyoxalase</fullName>
    </submittedName>
</protein>
<proteinExistence type="predicted"/>
<name>A0A2V1HQT7_9MICO</name>
<sequence length="143" mass="14945">MGQQAHFITFATRDLDAARAFYIDGLGWHPLLDVPDEIVFFQIAPGLVLGLFESAKFASDLGIPVDETNVSGSTIAHNVGSPDEVRLITEAMAGAGGTTLVAPSPGAFGGIFHAIVRDPNGIVWEIAHNPGWSIAADGSVTFG</sequence>
<dbReference type="InterPro" id="IPR004360">
    <property type="entry name" value="Glyas_Fos-R_dOase_dom"/>
</dbReference>
<dbReference type="PROSITE" id="PS51819">
    <property type="entry name" value="VOC"/>
    <property type="match status" value="1"/>
</dbReference>
<dbReference type="AlphaFoldDB" id="A0A2V1HQT7"/>
<dbReference type="Pfam" id="PF00903">
    <property type="entry name" value="Glyoxalase"/>
    <property type="match status" value="1"/>
</dbReference>
<dbReference type="InterPro" id="IPR029068">
    <property type="entry name" value="Glyas_Bleomycin-R_OHBP_Dase"/>
</dbReference>
<dbReference type="OrthoDB" id="9798430at2"/>
<accession>A0A2V1HQT7</accession>